<dbReference type="PANTHER" id="PTHR42085">
    <property type="entry name" value="F-BOX DOMAIN-CONTAINING PROTEIN"/>
    <property type="match status" value="1"/>
</dbReference>
<comment type="caution">
    <text evidence="1">The sequence shown here is derived from an EMBL/GenBank/DDBJ whole genome shotgun (WGS) entry which is preliminary data.</text>
</comment>
<dbReference type="InterPro" id="IPR038883">
    <property type="entry name" value="AN11006-like"/>
</dbReference>
<organism evidence="1 2">
    <name type="scientific">Teratosphaeria destructans</name>
    <dbReference type="NCBI Taxonomy" id="418781"/>
    <lineage>
        <taxon>Eukaryota</taxon>
        <taxon>Fungi</taxon>
        <taxon>Dikarya</taxon>
        <taxon>Ascomycota</taxon>
        <taxon>Pezizomycotina</taxon>
        <taxon>Dothideomycetes</taxon>
        <taxon>Dothideomycetidae</taxon>
        <taxon>Mycosphaerellales</taxon>
        <taxon>Teratosphaeriaceae</taxon>
        <taxon>Teratosphaeria</taxon>
    </lineage>
</organism>
<dbReference type="EMBL" id="RIBY02000113">
    <property type="protein sequence ID" value="KAH9845223.1"/>
    <property type="molecule type" value="Genomic_DNA"/>
</dbReference>
<dbReference type="AlphaFoldDB" id="A0A9W7W6P4"/>
<dbReference type="Proteomes" id="UP001138500">
    <property type="component" value="Unassembled WGS sequence"/>
</dbReference>
<reference evidence="1 2" key="1">
    <citation type="journal article" date="2018" name="IMA Fungus">
        <title>IMA Genome-F 10: Nine draft genome sequences of Claviceps purpurea s.lat., including C. arundinis, C. humidiphila, and C. cf. spartinae, pseudomolecules for the pitch canker pathogen Fusarium circinatum, draft genome of Davidsoniella eucalypti, Grosmannia galeiformis, Quambalaria eucalypti, and Teratosphaeria destructans.</title>
        <authorList>
            <person name="Wingfield B.D."/>
            <person name="Liu M."/>
            <person name="Nguyen H.D."/>
            <person name="Lane F.A."/>
            <person name="Morgan S.W."/>
            <person name="De Vos L."/>
            <person name="Wilken P.M."/>
            <person name="Duong T.A."/>
            <person name="Aylward J."/>
            <person name="Coetzee M.P."/>
            <person name="Dadej K."/>
            <person name="De Beer Z.W."/>
            <person name="Findlay W."/>
            <person name="Havenga M."/>
            <person name="Kolarik M."/>
            <person name="Menzies J.G."/>
            <person name="Naidoo K."/>
            <person name="Pochopski O."/>
            <person name="Shoukouhi P."/>
            <person name="Santana Q.C."/>
            <person name="Seifert K.A."/>
            <person name="Soal N."/>
            <person name="Steenkamp E.T."/>
            <person name="Tatham C.T."/>
            <person name="van der Nest M.A."/>
            <person name="Wingfield M.J."/>
        </authorList>
    </citation>
    <scope>NUCLEOTIDE SEQUENCE [LARGE SCALE GENOMIC DNA]</scope>
    <source>
        <strain evidence="1">CMW44962</strain>
    </source>
</reference>
<proteinExistence type="predicted"/>
<name>A0A9W7W6P4_9PEZI</name>
<dbReference type="OrthoDB" id="5272396at2759"/>
<evidence type="ECO:0000313" key="1">
    <source>
        <dbReference type="EMBL" id="KAH9845223.1"/>
    </source>
</evidence>
<evidence type="ECO:0000313" key="2">
    <source>
        <dbReference type="Proteomes" id="UP001138500"/>
    </source>
</evidence>
<reference evidence="1 2" key="2">
    <citation type="journal article" date="2021" name="Curr. Genet.">
        <title>Genetic response to nitrogen starvation in the aggressive Eucalyptus foliar pathogen Teratosphaeria destructans.</title>
        <authorList>
            <person name="Havenga M."/>
            <person name="Wingfield B.D."/>
            <person name="Wingfield M.J."/>
            <person name="Dreyer L.L."/>
            <person name="Roets F."/>
            <person name="Aylward J."/>
        </authorList>
    </citation>
    <scope>NUCLEOTIDE SEQUENCE [LARGE SCALE GENOMIC DNA]</scope>
    <source>
        <strain evidence="1">CMW44962</strain>
    </source>
</reference>
<dbReference type="PANTHER" id="PTHR42085:SF2">
    <property type="entry name" value="F-BOX DOMAIN-CONTAINING PROTEIN"/>
    <property type="match status" value="1"/>
</dbReference>
<protein>
    <submittedName>
        <fullName evidence="1">Uncharacterized protein</fullName>
    </submittedName>
</protein>
<gene>
    <name evidence="1" type="ORF">Tdes44962_MAKER01233</name>
</gene>
<sequence>MDATVGARIVKLVTDSTSQGTTNESLGYATIATKVAELIDQARNTTTIQASGSTTSNTGRERSKTTFEFAGLPPELRNHIYSLTLPLPPGSRIDISRHAQWGPRMKAKKKKWQEDRANGITRRLRSCYLEATPVIKVPKKTQKTPDVAEYKDKRVPIHAVMSANLLLANRSINQEATAALYGGNRFSFQTPFAAADFMEWIGDQHHLLREVQVLQFRPGRDHKLLSPTLASLQRISRLSVHLEGSCHSAIHFSVIWHQLRDFIRAASCDCGAGTRTCPCVAAKRRARLDAIALGPAGIFVNRQDVVCANYLTEEFRDDDAVEMAQKMAGAKLEVTSDRRARLMKERLVRAFEEDESLRRMVQ</sequence>
<accession>A0A9W7W6P4</accession>
<keyword evidence="2" id="KW-1185">Reference proteome</keyword>